<feature type="transmembrane region" description="Helical" evidence="2">
    <location>
        <begin position="97"/>
        <end position="118"/>
    </location>
</feature>
<comment type="similarity">
    <text evidence="1">Belongs to the bacterial sugar transferase family.</text>
</comment>
<evidence type="ECO:0000256" key="1">
    <source>
        <dbReference type="ARBA" id="ARBA00006464"/>
    </source>
</evidence>
<keyword evidence="2" id="KW-0472">Membrane</keyword>
<evidence type="ECO:0000259" key="3">
    <source>
        <dbReference type="Pfam" id="PF02397"/>
    </source>
</evidence>
<dbReference type="GO" id="GO:0016780">
    <property type="term" value="F:phosphotransferase activity, for other substituted phosphate groups"/>
    <property type="evidence" value="ECO:0007669"/>
    <property type="project" value="TreeGrafter"/>
</dbReference>
<dbReference type="RefSeq" id="WP_072947779.1">
    <property type="nucleotide sequence ID" value="NZ_FRCT01000001.1"/>
</dbReference>
<dbReference type="Proteomes" id="UP000184394">
    <property type="component" value="Unassembled WGS sequence"/>
</dbReference>
<dbReference type="PANTHER" id="PTHR30576">
    <property type="entry name" value="COLANIC BIOSYNTHESIS UDP-GLUCOSE LIPID CARRIER TRANSFERASE"/>
    <property type="match status" value="1"/>
</dbReference>
<keyword evidence="2" id="KW-1133">Transmembrane helix</keyword>
<accession>A0A1M7G970</accession>
<dbReference type="Pfam" id="PF02397">
    <property type="entry name" value="Bac_transf"/>
    <property type="match status" value="1"/>
</dbReference>
<keyword evidence="2" id="KW-0812">Transmembrane</keyword>
<dbReference type="AlphaFoldDB" id="A0A1M7G970"/>
<proteinExistence type="inferred from homology"/>
<gene>
    <name evidence="4" type="ORF">SAMN04487860_101148</name>
</gene>
<reference evidence="4 5" key="1">
    <citation type="submission" date="2016-11" db="EMBL/GenBank/DDBJ databases">
        <authorList>
            <person name="Jaros S."/>
            <person name="Januszkiewicz K."/>
            <person name="Wedrychowicz H."/>
        </authorList>
    </citation>
    <scope>NUCLEOTIDE SEQUENCE [LARGE SCALE GENOMIC DNA]</scope>
    <source>
        <strain evidence="4 5">Y1</strain>
    </source>
</reference>
<sequence>MKEQTKKNLKTAAKATGIVLGATYLVMRRIAKKQYPASVYANKPEEQNPVEGRKVVFVENKNDPVNADGKCGHLEVVENSTHFPTFYEKYVKRGFDVVLSFGGLVVLSPIYAITAIAIKKDDPGPVFFKQKRVAQNKGYFELLKFRSMSVNTPSDVPTHMLQGGGITKVGAFIRRTSIDELPQLWNIFRGNMSVIGPRPALWNQDYLTAERDRYGANDVKPGLTGLAQISGRDELELEKKAKLDGVYAQALKSSSLSGFLMDMKMFFGSITSVLKSKGVVEGGTGAIAKEIEKAKEIESKDKAI</sequence>
<dbReference type="EMBL" id="FRCT01000001">
    <property type="protein sequence ID" value="SHM12932.1"/>
    <property type="molecule type" value="Genomic_DNA"/>
</dbReference>
<organism evidence="4 5">
    <name type="scientific">Ruminococcus flavefaciens</name>
    <dbReference type="NCBI Taxonomy" id="1265"/>
    <lineage>
        <taxon>Bacteria</taxon>
        <taxon>Bacillati</taxon>
        <taxon>Bacillota</taxon>
        <taxon>Clostridia</taxon>
        <taxon>Eubacteriales</taxon>
        <taxon>Oscillospiraceae</taxon>
        <taxon>Ruminococcus</taxon>
    </lineage>
</organism>
<name>A0A1M7G970_RUMFL</name>
<dbReference type="InterPro" id="IPR003362">
    <property type="entry name" value="Bact_transf"/>
</dbReference>
<protein>
    <submittedName>
        <fullName evidence="4">O-antigen biosynthesis protein WbqP</fullName>
    </submittedName>
</protein>
<feature type="domain" description="Bacterial sugar transferase" evidence="3">
    <location>
        <begin position="92"/>
        <end position="274"/>
    </location>
</feature>
<evidence type="ECO:0000256" key="2">
    <source>
        <dbReference type="SAM" id="Phobius"/>
    </source>
</evidence>
<dbReference type="PANTHER" id="PTHR30576:SF10">
    <property type="entry name" value="SLL5057 PROTEIN"/>
    <property type="match status" value="1"/>
</dbReference>
<evidence type="ECO:0000313" key="4">
    <source>
        <dbReference type="EMBL" id="SHM12932.1"/>
    </source>
</evidence>
<evidence type="ECO:0000313" key="5">
    <source>
        <dbReference type="Proteomes" id="UP000184394"/>
    </source>
</evidence>